<dbReference type="OrthoDB" id="9779418at2"/>
<dbReference type="PANTHER" id="PTHR10151:SF120">
    <property type="entry name" value="BIS(5'-ADENOSYL)-TRIPHOSPHATASE"/>
    <property type="match status" value="1"/>
</dbReference>
<dbReference type="SUPFAM" id="SSF53649">
    <property type="entry name" value="Alkaline phosphatase-like"/>
    <property type="match status" value="1"/>
</dbReference>
<sequence>MHPLLLAFFIITSSLVCSAQTQITNPAKRPRVILISIDGFPAWIWKDPSLPAPNLRQLAANGASTEAMTVSNPSITWINHTTLITGVSPRKHGVLFNGLLVRQGPGKHPKVEQWVDKDQMVFAPTLYDLAHAKGLTTGEVNWVAVTNAKTIAHSFPERPRLEGPIEKAMIDKGILTTDDILGYQSGPTSRNIAWRDETWTKAAIHILREHQPDLLLYHTLNTDAIHHRHGPATWASYTALAYADRLVGDLVDAVDEAGLADQTTFIITTDHGFKKVTHYVYPNIALKQARYLKALGPTITSADVSAVTQGGMAFVYINRPERRTELLPQIKALLQQTEGIDQVIEGKDANSLGMPTPEENQGTGDLILYAKPGYAFNANAAGDAITGPAENYGGTHGYPASDPELDGIFIASGPAIKKGILLPRMANLDVAPTIAKILNLEIPNPEGKVLTEVLTGQ</sequence>
<keyword evidence="1" id="KW-0732">Signal</keyword>
<dbReference type="Proteomes" id="UP000306196">
    <property type="component" value="Unassembled WGS sequence"/>
</dbReference>
<accession>A0A5R8KBR5</accession>
<name>A0A5R8KBR5_9BACT</name>
<dbReference type="InterPro" id="IPR017850">
    <property type="entry name" value="Alkaline_phosphatase_core_sf"/>
</dbReference>
<organism evidence="2 3">
    <name type="scientific">Phragmitibacter flavus</name>
    <dbReference type="NCBI Taxonomy" id="2576071"/>
    <lineage>
        <taxon>Bacteria</taxon>
        <taxon>Pseudomonadati</taxon>
        <taxon>Verrucomicrobiota</taxon>
        <taxon>Verrucomicrobiia</taxon>
        <taxon>Verrucomicrobiales</taxon>
        <taxon>Verrucomicrobiaceae</taxon>
        <taxon>Phragmitibacter</taxon>
    </lineage>
</organism>
<feature type="chain" id="PRO_5024411960" evidence="1">
    <location>
        <begin position="20"/>
        <end position="457"/>
    </location>
</feature>
<dbReference type="GO" id="GO:0016787">
    <property type="term" value="F:hydrolase activity"/>
    <property type="evidence" value="ECO:0007669"/>
    <property type="project" value="UniProtKB-ARBA"/>
</dbReference>
<dbReference type="AlphaFoldDB" id="A0A5R8KBR5"/>
<dbReference type="Gene3D" id="3.40.720.10">
    <property type="entry name" value="Alkaline Phosphatase, subunit A"/>
    <property type="match status" value="1"/>
</dbReference>
<proteinExistence type="predicted"/>
<evidence type="ECO:0000313" key="3">
    <source>
        <dbReference type="Proteomes" id="UP000306196"/>
    </source>
</evidence>
<dbReference type="EMBL" id="VAUV01000011">
    <property type="protein sequence ID" value="TLD69741.1"/>
    <property type="molecule type" value="Genomic_DNA"/>
</dbReference>
<gene>
    <name evidence="2" type="ORF">FEM03_15555</name>
</gene>
<dbReference type="RefSeq" id="WP_138087201.1">
    <property type="nucleotide sequence ID" value="NZ_VAUV01000011.1"/>
</dbReference>
<feature type="signal peptide" evidence="1">
    <location>
        <begin position="1"/>
        <end position="19"/>
    </location>
</feature>
<comment type="caution">
    <text evidence="2">The sequence shown here is derived from an EMBL/GenBank/DDBJ whole genome shotgun (WGS) entry which is preliminary data.</text>
</comment>
<dbReference type="Pfam" id="PF01663">
    <property type="entry name" value="Phosphodiest"/>
    <property type="match status" value="1"/>
</dbReference>
<dbReference type="InterPro" id="IPR002591">
    <property type="entry name" value="Phosphodiest/P_Trfase"/>
</dbReference>
<dbReference type="CDD" id="cd16018">
    <property type="entry name" value="Enpp"/>
    <property type="match status" value="1"/>
</dbReference>
<protein>
    <submittedName>
        <fullName evidence="2">Alkaline phosphatase family protein</fullName>
    </submittedName>
</protein>
<keyword evidence="3" id="KW-1185">Reference proteome</keyword>
<reference evidence="2 3" key="1">
    <citation type="submission" date="2019-05" db="EMBL/GenBank/DDBJ databases">
        <title>Verrucobacter flavum gen. nov., sp. nov. a new member of the family Verrucomicrobiaceae.</title>
        <authorList>
            <person name="Szuroczki S."/>
            <person name="Abbaszade G."/>
            <person name="Szabo A."/>
            <person name="Felfoldi T."/>
            <person name="Schumann P."/>
            <person name="Boka K."/>
            <person name="Keki Z."/>
            <person name="Toumi M."/>
            <person name="Toth E."/>
        </authorList>
    </citation>
    <scope>NUCLEOTIDE SEQUENCE [LARGE SCALE GENOMIC DNA]</scope>
    <source>
        <strain evidence="2 3">MG-N-17</strain>
    </source>
</reference>
<dbReference type="PANTHER" id="PTHR10151">
    <property type="entry name" value="ECTONUCLEOTIDE PYROPHOSPHATASE/PHOSPHODIESTERASE"/>
    <property type="match status" value="1"/>
</dbReference>
<evidence type="ECO:0000313" key="2">
    <source>
        <dbReference type="EMBL" id="TLD69741.1"/>
    </source>
</evidence>
<evidence type="ECO:0000256" key="1">
    <source>
        <dbReference type="SAM" id="SignalP"/>
    </source>
</evidence>